<evidence type="ECO:0000313" key="1">
    <source>
        <dbReference type="EMBL" id="MBX35985.1"/>
    </source>
</evidence>
<accession>A0A2P2N0G6</accession>
<organism evidence="1">
    <name type="scientific">Rhizophora mucronata</name>
    <name type="common">Asiatic mangrove</name>
    <dbReference type="NCBI Taxonomy" id="61149"/>
    <lineage>
        <taxon>Eukaryota</taxon>
        <taxon>Viridiplantae</taxon>
        <taxon>Streptophyta</taxon>
        <taxon>Embryophyta</taxon>
        <taxon>Tracheophyta</taxon>
        <taxon>Spermatophyta</taxon>
        <taxon>Magnoliopsida</taxon>
        <taxon>eudicotyledons</taxon>
        <taxon>Gunneridae</taxon>
        <taxon>Pentapetalae</taxon>
        <taxon>rosids</taxon>
        <taxon>fabids</taxon>
        <taxon>Malpighiales</taxon>
        <taxon>Rhizophoraceae</taxon>
        <taxon>Rhizophora</taxon>
    </lineage>
</organism>
<protein>
    <submittedName>
        <fullName evidence="1">Uncharacterized protein</fullName>
    </submittedName>
</protein>
<sequence length="44" mass="5224">MSSCFVEYGWFMIGTVLHFKTSFPYSLHFVCVEKDESNWKSMSH</sequence>
<proteinExistence type="predicted"/>
<name>A0A2P2N0G6_RHIMU</name>
<reference evidence="1" key="1">
    <citation type="submission" date="2018-02" db="EMBL/GenBank/DDBJ databases">
        <title>Rhizophora mucronata_Transcriptome.</title>
        <authorList>
            <person name="Meera S.P."/>
            <person name="Sreeshan A."/>
            <person name="Augustine A."/>
        </authorList>
    </citation>
    <scope>NUCLEOTIDE SEQUENCE</scope>
    <source>
        <tissue evidence="1">Leaf</tissue>
    </source>
</reference>
<dbReference type="EMBL" id="GGEC01055501">
    <property type="protein sequence ID" value="MBX35985.1"/>
    <property type="molecule type" value="Transcribed_RNA"/>
</dbReference>
<dbReference type="AlphaFoldDB" id="A0A2P2N0G6"/>